<dbReference type="PRINTS" id="PR00480">
    <property type="entry name" value="ASTACIN"/>
</dbReference>
<feature type="domain" description="CUB" evidence="14">
    <location>
        <begin position="253"/>
        <end position="326"/>
    </location>
</feature>
<feature type="domain" description="Peptidase M12A" evidence="15">
    <location>
        <begin position="13"/>
        <end position="215"/>
    </location>
</feature>
<sequence length="326" mass="36758">MTPEDLAEIQSMRRVRRKAVHKNYKLWPDGVVHYEFDKNVGESNRSMILRAIHHWEEHTCLKFVPSNGQGDRISFIISDRCTSNIGKAGGKQSIDLSLECIKELGSIAHEIGHAAGFYHEHSRPDRDDHIKVIKENIQTGRTGEFNKYGESTVRDIEPYDVSSVMHYGLTYFSKDDESHTLDPIDPKLQEWLGQRVGLSFMDIKTANELYNYKCPKSLACKNEGYIGPKCACVCPDGITGDLCTEVIQTKKACGGVLTSPSGTITSPNYPGSYDVNTECNWMIQGSAGSVITLTFHYFEVENDDKGMCHWDFLEIRKYGPHLPGQR</sequence>
<dbReference type="InterPro" id="IPR006026">
    <property type="entry name" value="Peptidase_Metallo"/>
</dbReference>
<evidence type="ECO:0000256" key="11">
    <source>
        <dbReference type="PROSITE-ProRule" id="PRU00059"/>
    </source>
</evidence>
<evidence type="ECO:0000256" key="6">
    <source>
        <dbReference type="ARBA" id="ARBA00022801"/>
    </source>
</evidence>
<name>A0AA89C0T2_PINIB</name>
<dbReference type="CDD" id="cd00041">
    <property type="entry name" value="CUB"/>
    <property type="match status" value="1"/>
</dbReference>
<keyword evidence="17" id="KW-1185">Reference proteome</keyword>
<comment type="subcellular location">
    <subcellularLocation>
        <location evidence="1">Secreted</location>
    </subcellularLocation>
</comment>
<dbReference type="GO" id="GO:0008270">
    <property type="term" value="F:zinc ion binding"/>
    <property type="evidence" value="ECO:0007669"/>
    <property type="project" value="UniProtKB-UniRule"/>
</dbReference>
<keyword evidence="4 12" id="KW-0479">Metal-binding</keyword>
<dbReference type="Gene3D" id="3.40.390.10">
    <property type="entry name" value="Collagenase (Catalytic Domain)"/>
    <property type="match status" value="1"/>
</dbReference>
<evidence type="ECO:0000256" key="1">
    <source>
        <dbReference type="ARBA" id="ARBA00004613"/>
    </source>
</evidence>
<dbReference type="InterPro" id="IPR001506">
    <property type="entry name" value="Peptidase_M12A"/>
</dbReference>
<dbReference type="EC" id="3.4.24.-" evidence="13"/>
<feature type="active site" evidence="12">
    <location>
        <position position="110"/>
    </location>
</feature>
<keyword evidence="2" id="KW-0964">Secreted</keyword>
<evidence type="ECO:0000256" key="10">
    <source>
        <dbReference type="ARBA" id="ARBA00023180"/>
    </source>
</evidence>
<dbReference type="InterPro" id="IPR000859">
    <property type="entry name" value="CUB_dom"/>
</dbReference>
<dbReference type="InterPro" id="IPR024079">
    <property type="entry name" value="MetalloPept_cat_dom_sf"/>
</dbReference>
<evidence type="ECO:0000259" key="15">
    <source>
        <dbReference type="PROSITE" id="PS51864"/>
    </source>
</evidence>
<dbReference type="GO" id="GO:0018996">
    <property type="term" value="P:molting cycle, collagen and cuticulin-based cuticle"/>
    <property type="evidence" value="ECO:0007669"/>
    <property type="project" value="InterPro"/>
</dbReference>
<dbReference type="Gene3D" id="2.60.120.290">
    <property type="entry name" value="Spermadhesin, CUB domain"/>
    <property type="match status" value="1"/>
</dbReference>
<organism evidence="16 17">
    <name type="scientific">Pinctada imbricata</name>
    <name type="common">Atlantic pearl-oyster</name>
    <name type="synonym">Pinctada martensii</name>
    <dbReference type="NCBI Taxonomy" id="66713"/>
    <lineage>
        <taxon>Eukaryota</taxon>
        <taxon>Metazoa</taxon>
        <taxon>Spiralia</taxon>
        <taxon>Lophotrochozoa</taxon>
        <taxon>Mollusca</taxon>
        <taxon>Bivalvia</taxon>
        <taxon>Autobranchia</taxon>
        <taxon>Pteriomorphia</taxon>
        <taxon>Pterioida</taxon>
        <taxon>Pterioidea</taxon>
        <taxon>Pteriidae</taxon>
        <taxon>Pinctada</taxon>
    </lineage>
</organism>
<dbReference type="PROSITE" id="PS01180">
    <property type="entry name" value="CUB"/>
    <property type="match status" value="1"/>
</dbReference>
<dbReference type="SUPFAM" id="SSF49854">
    <property type="entry name" value="Spermadhesin, CUB domain"/>
    <property type="match status" value="1"/>
</dbReference>
<evidence type="ECO:0000313" key="16">
    <source>
        <dbReference type="EMBL" id="KAK3103785.1"/>
    </source>
</evidence>
<dbReference type="InterPro" id="IPR017050">
    <property type="entry name" value="Metallopeptidase_nem"/>
</dbReference>
<dbReference type="CDD" id="cd04280">
    <property type="entry name" value="ZnMc_astacin_like"/>
    <property type="match status" value="1"/>
</dbReference>
<feature type="binding site" evidence="12">
    <location>
        <position position="119"/>
    </location>
    <ligand>
        <name>Zn(2+)</name>
        <dbReference type="ChEBI" id="CHEBI:29105"/>
        <note>catalytic</note>
    </ligand>
</feature>
<dbReference type="PANTHER" id="PTHR10127:SF850">
    <property type="entry name" value="METALLOENDOPEPTIDASE"/>
    <property type="match status" value="1"/>
</dbReference>
<keyword evidence="5" id="KW-0732">Signal</keyword>
<dbReference type="PIRSF" id="PIRSF036365">
    <property type="entry name" value="Astacin_nematoda"/>
    <property type="match status" value="1"/>
</dbReference>
<gene>
    <name evidence="16" type="ORF">FSP39_021891</name>
</gene>
<evidence type="ECO:0000259" key="14">
    <source>
        <dbReference type="PROSITE" id="PS01180"/>
    </source>
</evidence>
<dbReference type="GO" id="GO:0004222">
    <property type="term" value="F:metalloendopeptidase activity"/>
    <property type="evidence" value="ECO:0007669"/>
    <property type="project" value="UniProtKB-UniRule"/>
</dbReference>
<reference evidence="16" key="1">
    <citation type="submission" date="2019-08" db="EMBL/GenBank/DDBJ databases">
        <title>The improved chromosome-level genome for the pearl oyster Pinctada fucata martensii using PacBio sequencing and Hi-C.</title>
        <authorList>
            <person name="Zheng Z."/>
        </authorList>
    </citation>
    <scope>NUCLEOTIDE SEQUENCE</scope>
    <source>
        <strain evidence="16">ZZ-2019</strain>
        <tissue evidence="16">Adductor muscle</tissue>
    </source>
</reference>
<dbReference type="SUPFAM" id="SSF55486">
    <property type="entry name" value="Metalloproteases ('zincins'), catalytic domain"/>
    <property type="match status" value="1"/>
</dbReference>
<dbReference type="AlphaFoldDB" id="A0AA89C0T2"/>
<dbReference type="GO" id="GO:0005576">
    <property type="term" value="C:extracellular region"/>
    <property type="evidence" value="ECO:0007669"/>
    <property type="project" value="UniProtKB-SubCell"/>
</dbReference>
<evidence type="ECO:0000313" key="17">
    <source>
        <dbReference type="Proteomes" id="UP001186944"/>
    </source>
</evidence>
<feature type="binding site" evidence="12">
    <location>
        <position position="109"/>
    </location>
    <ligand>
        <name>Zn(2+)</name>
        <dbReference type="ChEBI" id="CHEBI:29105"/>
        <note>catalytic</note>
    </ligand>
</feature>
<dbReference type="PROSITE" id="PS51864">
    <property type="entry name" value="ASTACIN"/>
    <property type="match status" value="1"/>
</dbReference>
<evidence type="ECO:0000256" key="9">
    <source>
        <dbReference type="ARBA" id="ARBA00023157"/>
    </source>
</evidence>
<dbReference type="GO" id="GO:0006508">
    <property type="term" value="P:proteolysis"/>
    <property type="evidence" value="ECO:0007669"/>
    <property type="project" value="UniProtKB-KW"/>
</dbReference>
<accession>A0AA89C0T2</accession>
<feature type="binding site" evidence="12">
    <location>
        <position position="113"/>
    </location>
    <ligand>
        <name>Zn(2+)</name>
        <dbReference type="ChEBI" id="CHEBI:29105"/>
        <note>catalytic</note>
    </ligand>
</feature>
<evidence type="ECO:0000256" key="13">
    <source>
        <dbReference type="RuleBase" id="RU361183"/>
    </source>
</evidence>
<dbReference type="Pfam" id="PF01400">
    <property type="entry name" value="Astacin"/>
    <property type="match status" value="1"/>
</dbReference>
<keyword evidence="7 12" id="KW-0862">Zinc</keyword>
<dbReference type="SMART" id="SM00042">
    <property type="entry name" value="CUB"/>
    <property type="match status" value="1"/>
</dbReference>
<keyword evidence="3 12" id="KW-0645">Protease</keyword>
<dbReference type="InterPro" id="IPR034035">
    <property type="entry name" value="Astacin-like_dom"/>
</dbReference>
<evidence type="ECO:0000256" key="2">
    <source>
        <dbReference type="ARBA" id="ARBA00022525"/>
    </source>
</evidence>
<evidence type="ECO:0000256" key="4">
    <source>
        <dbReference type="ARBA" id="ARBA00022723"/>
    </source>
</evidence>
<evidence type="ECO:0000256" key="3">
    <source>
        <dbReference type="ARBA" id="ARBA00022670"/>
    </source>
</evidence>
<comment type="caution">
    <text evidence="11">Lacks conserved residue(s) required for the propagation of feature annotation.</text>
</comment>
<dbReference type="Pfam" id="PF00431">
    <property type="entry name" value="CUB"/>
    <property type="match status" value="1"/>
</dbReference>
<dbReference type="SMART" id="SM00235">
    <property type="entry name" value="ZnMc"/>
    <property type="match status" value="1"/>
</dbReference>
<comment type="caution">
    <text evidence="16">The sequence shown here is derived from an EMBL/GenBank/DDBJ whole genome shotgun (WGS) entry which is preliminary data.</text>
</comment>
<dbReference type="InterPro" id="IPR035914">
    <property type="entry name" value="Sperma_CUB_dom_sf"/>
</dbReference>
<protein>
    <recommendedName>
        <fullName evidence="13">Metalloendopeptidase</fullName>
        <ecNumber evidence="13">3.4.24.-</ecNumber>
    </recommendedName>
</protein>
<proteinExistence type="predicted"/>
<dbReference type="PANTHER" id="PTHR10127">
    <property type="entry name" value="DISCOIDIN, CUB, EGF, LAMININ , AND ZINC METALLOPROTEASE DOMAIN CONTAINING"/>
    <property type="match status" value="1"/>
</dbReference>
<keyword evidence="9" id="KW-1015">Disulfide bond</keyword>
<evidence type="ECO:0000256" key="5">
    <source>
        <dbReference type="ARBA" id="ARBA00022729"/>
    </source>
</evidence>
<comment type="cofactor">
    <cofactor evidence="12 13">
        <name>Zn(2+)</name>
        <dbReference type="ChEBI" id="CHEBI:29105"/>
    </cofactor>
    <text evidence="12 13">Binds 1 zinc ion per subunit.</text>
</comment>
<dbReference type="Proteomes" id="UP001186944">
    <property type="component" value="Unassembled WGS sequence"/>
</dbReference>
<keyword evidence="8 12" id="KW-0482">Metalloprotease</keyword>
<evidence type="ECO:0000256" key="7">
    <source>
        <dbReference type="ARBA" id="ARBA00022833"/>
    </source>
</evidence>
<keyword evidence="10" id="KW-0325">Glycoprotein</keyword>
<keyword evidence="6 12" id="KW-0378">Hydrolase</keyword>
<evidence type="ECO:0000256" key="8">
    <source>
        <dbReference type="ARBA" id="ARBA00023049"/>
    </source>
</evidence>
<dbReference type="EMBL" id="VSWD01000005">
    <property type="protein sequence ID" value="KAK3103785.1"/>
    <property type="molecule type" value="Genomic_DNA"/>
</dbReference>
<evidence type="ECO:0000256" key="12">
    <source>
        <dbReference type="PROSITE-ProRule" id="PRU01211"/>
    </source>
</evidence>